<evidence type="ECO:0000313" key="1">
    <source>
        <dbReference type="EMBL" id="SCB04376.1"/>
    </source>
</evidence>
<sequence>MPDVFAHLSAYTQHLQRAELTQLEALLKKVLRSMEDPA</sequence>
<dbReference type="AlphaFoldDB" id="A0A1C3TMD4"/>
<protein>
    <submittedName>
        <fullName evidence="1">Uncharacterized protein</fullName>
    </submittedName>
</protein>
<name>A0A1C3TMD4_XANCT</name>
<evidence type="ECO:0000313" key="2">
    <source>
        <dbReference type="Proteomes" id="UP000093071"/>
    </source>
</evidence>
<gene>
    <name evidence="1" type="ORF">BN444_03779</name>
</gene>
<organism evidence="1 2">
    <name type="scientific">Xanthomonas translucens pv. translucens DSM 18974</name>
    <dbReference type="NCBI Taxonomy" id="1261556"/>
    <lineage>
        <taxon>Bacteria</taxon>
        <taxon>Pseudomonadati</taxon>
        <taxon>Pseudomonadota</taxon>
        <taxon>Gammaproteobacteria</taxon>
        <taxon>Lysobacterales</taxon>
        <taxon>Lysobacteraceae</taxon>
        <taxon>Xanthomonas</taxon>
        <taxon>Xanthomonas translucens group</taxon>
    </lineage>
</organism>
<accession>A0A1C3TMD4</accession>
<proteinExistence type="predicted"/>
<reference evidence="2" key="1">
    <citation type="submission" date="2016-07" db="EMBL/GenBank/DDBJ databases">
        <authorList>
            <person name="Jaenicke Sebastian"/>
        </authorList>
    </citation>
    <scope>NUCLEOTIDE SEQUENCE [LARGE SCALE GENOMIC DNA]</scope>
</reference>
<dbReference type="PATRIC" id="fig|1261556.5.peg.1694"/>
<dbReference type="Proteomes" id="UP000093071">
    <property type="component" value="Chromosome I"/>
</dbReference>
<dbReference type="EMBL" id="LT604072">
    <property type="protein sequence ID" value="SCB04376.1"/>
    <property type="molecule type" value="Genomic_DNA"/>
</dbReference>